<dbReference type="GO" id="GO:0022904">
    <property type="term" value="P:respiratory electron transport chain"/>
    <property type="evidence" value="ECO:0007669"/>
    <property type="project" value="TreeGrafter"/>
</dbReference>
<dbReference type="InterPro" id="IPR016164">
    <property type="entry name" value="FAD-linked_Oxase-like_C"/>
</dbReference>
<accession>A0A931HZ30</accession>
<dbReference type="SUPFAM" id="SSF56176">
    <property type="entry name" value="FAD-binding/transporter-associated domain-like"/>
    <property type="match status" value="1"/>
</dbReference>
<dbReference type="InterPro" id="IPR016167">
    <property type="entry name" value="FAD-bd_PCMH_sub1"/>
</dbReference>
<dbReference type="InterPro" id="IPR006094">
    <property type="entry name" value="Oxid_FAD_bind_N"/>
</dbReference>
<reference evidence="6" key="1">
    <citation type="submission" date="2020-12" db="EMBL/GenBank/DDBJ databases">
        <title>Methylobrevis albus sp. nov., isolated from fresh water lack sediment.</title>
        <authorList>
            <person name="Zou Q."/>
        </authorList>
    </citation>
    <scope>NUCLEOTIDE SEQUENCE</scope>
    <source>
        <strain evidence="6">L22</strain>
    </source>
</reference>
<comment type="similarity">
    <text evidence="2">Belongs to the FAD-binding oxidoreductase/transferase type 4 family.</text>
</comment>
<evidence type="ECO:0000259" key="5">
    <source>
        <dbReference type="PROSITE" id="PS51387"/>
    </source>
</evidence>
<dbReference type="Pfam" id="PF02913">
    <property type="entry name" value="FAD-oxidase_C"/>
    <property type="match status" value="1"/>
</dbReference>
<dbReference type="AlphaFoldDB" id="A0A931HZ30"/>
<protein>
    <submittedName>
        <fullName evidence="6">FAD-binding oxidoreductase</fullName>
    </submittedName>
</protein>
<dbReference type="Gene3D" id="1.10.45.10">
    <property type="entry name" value="Vanillyl-alcohol Oxidase, Chain A, domain 4"/>
    <property type="match status" value="1"/>
</dbReference>
<dbReference type="RefSeq" id="WP_197309355.1">
    <property type="nucleotide sequence ID" value="NZ_JADZLT010000030.1"/>
</dbReference>
<dbReference type="InterPro" id="IPR036318">
    <property type="entry name" value="FAD-bd_PCMH-like_sf"/>
</dbReference>
<sequence>MSALPSDAVSRDLVARFAALVGPRHALTDPADIAPYLVEWRDLYRGVTPVVLRPGSVAEVAAILKLAHETGTPIIPQSGNTGLVGGQTPDCSGREVLLSLTRLDKVRTVDAEGGTMTVEAGVTLQAVHDAAEAAGWLFPLTLASQGSCRIGGNIATNAGGTAVLAYGNMRELVMGLEVVLADGRVWNGLRRLRKDNAGYDLKQLFIGAEGTLGIVTAAVLKLVARPARTAVAFAGLDSAQAALGLLERARRRAGPALTGFELLPRRGLEFTVRHLPGARDPLADPHAWYALLELSGGQEADPQAMLEEILSDALEAEVAADAALAQSEAQAADFWRLRHGMSEVQKHEGGSIKHDISVPVAEVPAFLDEAIAAVEALVPGCRPVPFGHMGDGNIHFNVSQPVGADKVAYLAGWDAMNAVVHAIVARYDGSVAAEHGVGRLKRALLADVKDPVEMELMRTLKRALDPKGILNPGRVV</sequence>
<dbReference type="InterPro" id="IPR051264">
    <property type="entry name" value="FAD-oxidored/transferase_4"/>
</dbReference>
<gene>
    <name evidence="6" type="ORF">I5731_00310</name>
</gene>
<dbReference type="GO" id="GO:0071949">
    <property type="term" value="F:FAD binding"/>
    <property type="evidence" value="ECO:0007669"/>
    <property type="project" value="InterPro"/>
</dbReference>
<dbReference type="Gene3D" id="3.30.465.10">
    <property type="match status" value="1"/>
</dbReference>
<evidence type="ECO:0000256" key="4">
    <source>
        <dbReference type="ARBA" id="ARBA00022827"/>
    </source>
</evidence>
<dbReference type="EMBL" id="JADZLT010000030">
    <property type="protein sequence ID" value="MBH0236251.1"/>
    <property type="molecule type" value="Genomic_DNA"/>
</dbReference>
<dbReference type="Gene3D" id="3.30.43.10">
    <property type="entry name" value="Uridine Diphospho-n-acetylenolpyruvylglucosamine Reductase, domain 2"/>
    <property type="match status" value="1"/>
</dbReference>
<name>A0A931HZ30_9HYPH</name>
<evidence type="ECO:0000256" key="1">
    <source>
        <dbReference type="ARBA" id="ARBA00001974"/>
    </source>
</evidence>
<keyword evidence="4" id="KW-0274">FAD</keyword>
<evidence type="ECO:0000256" key="2">
    <source>
        <dbReference type="ARBA" id="ARBA00008000"/>
    </source>
</evidence>
<dbReference type="PROSITE" id="PS51387">
    <property type="entry name" value="FAD_PCMH"/>
    <property type="match status" value="1"/>
</dbReference>
<evidence type="ECO:0000256" key="3">
    <source>
        <dbReference type="ARBA" id="ARBA00022630"/>
    </source>
</evidence>
<dbReference type="PANTHER" id="PTHR43716:SF2">
    <property type="entry name" value="BLL6224 PROTEIN"/>
    <property type="match status" value="1"/>
</dbReference>
<dbReference type="Gene3D" id="3.30.70.2740">
    <property type="match status" value="1"/>
</dbReference>
<dbReference type="InterPro" id="IPR016166">
    <property type="entry name" value="FAD-bd_PCMH"/>
</dbReference>
<organism evidence="6 7">
    <name type="scientific">Methylobrevis albus</name>
    <dbReference type="NCBI Taxonomy" id="2793297"/>
    <lineage>
        <taxon>Bacteria</taxon>
        <taxon>Pseudomonadati</taxon>
        <taxon>Pseudomonadota</taxon>
        <taxon>Alphaproteobacteria</taxon>
        <taxon>Hyphomicrobiales</taxon>
        <taxon>Pleomorphomonadaceae</taxon>
        <taxon>Methylobrevis</taxon>
    </lineage>
</organism>
<comment type="caution">
    <text evidence="6">The sequence shown here is derived from an EMBL/GenBank/DDBJ whole genome shotgun (WGS) entry which is preliminary data.</text>
</comment>
<dbReference type="FunFam" id="1.10.45.10:FF:000001">
    <property type="entry name" value="D-lactate dehydrogenase mitochondrial"/>
    <property type="match status" value="1"/>
</dbReference>
<dbReference type="InterPro" id="IPR016169">
    <property type="entry name" value="FAD-bd_PCMH_sub2"/>
</dbReference>
<evidence type="ECO:0000313" key="7">
    <source>
        <dbReference type="Proteomes" id="UP000631694"/>
    </source>
</evidence>
<dbReference type="InterPro" id="IPR016171">
    <property type="entry name" value="Vanillyl_alc_oxidase_C-sub2"/>
</dbReference>
<dbReference type="SUPFAM" id="SSF55103">
    <property type="entry name" value="FAD-linked oxidases, C-terminal domain"/>
    <property type="match status" value="1"/>
</dbReference>
<feature type="domain" description="FAD-binding PCMH-type" evidence="5">
    <location>
        <begin position="44"/>
        <end position="225"/>
    </location>
</feature>
<evidence type="ECO:0000313" key="6">
    <source>
        <dbReference type="EMBL" id="MBH0236251.1"/>
    </source>
</evidence>
<keyword evidence="3" id="KW-0285">Flavoprotein</keyword>
<dbReference type="PANTHER" id="PTHR43716">
    <property type="entry name" value="D-2-HYDROXYGLUTARATE DEHYDROGENASE, MITOCHONDRIAL"/>
    <property type="match status" value="1"/>
</dbReference>
<dbReference type="Pfam" id="PF01565">
    <property type="entry name" value="FAD_binding_4"/>
    <property type="match status" value="1"/>
</dbReference>
<dbReference type="Gene3D" id="3.30.70.2190">
    <property type="match status" value="1"/>
</dbReference>
<dbReference type="InterPro" id="IPR004113">
    <property type="entry name" value="FAD-bd_oxidored_4_C"/>
</dbReference>
<keyword evidence="7" id="KW-1185">Reference proteome</keyword>
<dbReference type="Proteomes" id="UP000631694">
    <property type="component" value="Unassembled WGS sequence"/>
</dbReference>
<comment type="cofactor">
    <cofactor evidence="1">
        <name>FAD</name>
        <dbReference type="ChEBI" id="CHEBI:57692"/>
    </cofactor>
</comment>
<proteinExistence type="inferred from homology"/>
<dbReference type="GO" id="GO:0003824">
    <property type="term" value="F:catalytic activity"/>
    <property type="evidence" value="ECO:0007669"/>
    <property type="project" value="InterPro"/>
</dbReference>